<sequence>MITRTSFVSAATAVAFIVLLVIDNGQSAVVISRTDGSASPVSKETPAAASGSVRYVSIIPGDDKHHRKRDNLLEPEPPVVPTDGDSNGHKRRTFTKNQLRPCTFCRFFTTVTPAPKPKIYLNVVRQ</sequence>
<evidence type="ECO:0000313" key="3">
    <source>
        <dbReference type="EnsemblMetazoa" id="AARA009482-PA"/>
    </source>
</evidence>
<accession>A0A182I7C8</accession>
<feature type="chain" id="PRO_5043354817" evidence="2">
    <location>
        <begin position="28"/>
        <end position="126"/>
    </location>
</feature>
<dbReference type="AlphaFoldDB" id="A0A182I7C8"/>
<protein>
    <submittedName>
        <fullName evidence="3">Uncharacterized protein</fullName>
    </submittedName>
</protein>
<keyword evidence="2" id="KW-0732">Signal</keyword>
<evidence type="ECO:0000256" key="1">
    <source>
        <dbReference type="SAM" id="MobiDB-lite"/>
    </source>
</evidence>
<name>A0A182I7C8_ANOAR</name>
<dbReference type="EMBL" id="APCN01003380">
    <property type="status" value="NOT_ANNOTATED_CDS"/>
    <property type="molecule type" value="Genomic_DNA"/>
</dbReference>
<feature type="signal peptide" evidence="2">
    <location>
        <begin position="1"/>
        <end position="27"/>
    </location>
</feature>
<reference evidence="3" key="1">
    <citation type="submission" date="2022-08" db="UniProtKB">
        <authorList>
            <consortium name="EnsemblMetazoa"/>
        </authorList>
    </citation>
    <scope>IDENTIFICATION</scope>
    <source>
        <strain evidence="3">Dongola</strain>
    </source>
</reference>
<dbReference type="EnsemblMetazoa" id="AARA009482-RA">
    <property type="protein sequence ID" value="AARA009482-PA"/>
    <property type="gene ID" value="AARA009482"/>
</dbReference>
<proteinExistence type="predicted"/>
<evidence type="ECO:0000313" key="4">
    <source>
        <dbReference type="Proteomes" id="UP000075840"/>
    </source>
</evidence>
<keyword evidence="4" id="KW-1185">Reference proteome</keyword>
<feature type="region of interest" description="Disordered" evidence="1">
    <location>
        <begin position="60"/>
        <end position="93"/>
    </location>
</feature>
<organism evidence="3 4">
    <name type="scientific">Anopheles arabiensis</name>
    <name type="common">Mosquito</name>
    <dbReference type="NCBI Taxonomy" id="7173"/>
    <lineage>
        <taxon>Eukaryota</taxon>
        <taxon>Metazoa</taxon>
        <taxon>Ecdysozoa</taxon>
        <taxon>Arthropoda</taxon>
        <taxon>Hexapoda</taxon>
        <taxon>Insecta</taxon>
        <taxon>Pterygota</taxon>
        <taxon>Neoptera</taxon>
        <taxon>Endopterygota</taxon>
        <taxon>Diptera</taxon>
        <taxon>Nematocera</taxon>
        <taxon>Culicoidea</taxon>
        <taxon>Culicidae</taxon>
        <taxon>Anophelinae</taxon>
        <taxon>Anopheles</taxon>
    </lineage>
</organism>
<dbReference type="Proteomes" id="UP000075840">
    <property type="component" value="Unassembled WGS sequence"/>
</dbReference>
<evidence type="ECO:0000256" key="2">
    <source>
        <dbReference type="SAM" id="SignalP"/>
    </source>
</evidence>
<dbReference type="VEuPathDB" id="VectorBase:AARA009482"/>